<dbReference type="OrthoDB" id="2019149at2759"/>
<dbReference type="InterPro" id="IPR035513">
    <property type="entry name" value="Invertase/methylesterase_inhib"/>
</dbReference>
<dbReference type="AlphaFoldDB" id="A0A0K9NSC3"/>
<evidence type="ECO:0000256" key="7">
    <source>
        <dbReference type="RuleBase" id="RU000589"/>
    </source>
</evidence>
<feature type="active site" evidence="6">
    <location>
        <position position="371"/>
    </location>
</feature>
<dbReference type="GO" id="GO:0030599">
    <property type="term" value="F:pectinesterase activity"/>
    <property type="evidence" value="ECO:0000318"/>
    <property type="project" value="GO_Central"/>
</dbReference>
<dbReference type="Pfam" id="PF04043">
    <property type="entry name" value="PMEI"/>
    <property type="match status" value="1"/>
</dbReference>
<evidence type="ECO:0000313" key="9">
    <source>
        <dbReference type="EMBL" id="KMZ58895.1"/>
    </source>
</evidence>
<dbReference type="OMA" id="CESFMAR"/>
<reference evidence="10" key="1">
    <citation type="journal article" date="2016" name="Nature">
        <title>The genome of the seagrass Zostera marina reveals angiosperm adaptation to the sea.</title>
        <authorList>
            <person name="Olsen J.L."/>
            <person name="Rouze P."/>
            <person name="Verhelst B."/>
            <person name="Lin Y.-C."/>
            <person name="Bayer T."/>
            <person name="Collen J."/>
            <person name="Dattolo E."/>
            <person name="De Paoli E."/>
            <person name="Dittami S."/>
            <person name="Maumus F."/>
            <person name="Michel G."/>
            <person name="Kersting A."/>
            <person name="Lauritano C."/>
            <person name="Lohaus R."/>
            <person name="Toepel M."/>
            <person name="Tonon T."/>
            <person name="Vanneste K."/>
            <person name="Amirebrahimi M."/>
            <person name="Brakel J."/>
            <person name="Bostroem C."/>
            <person name="Chovatia M."/>
            <person name="Grimwood J."/>
            <person name="Jenkins J.W."/>
            <person name="Jueterbock A."/>
            <person name="Mraz A."/>
            <person name="Stam W.T."/>
            <person name="Tice H."/>
            <person name="Bornberg-Bauer E."/>
            <person name="Green P.J."/>
            <person name="Pearson G.A."/>
            <person name="Procaccini G."/>
            <person name="Duarte C.M."/>
            <person name="Schmutz J."/>
            <person name="Reusch T.B.H."/>
            <person name="Van de Peer Y."/>
        </authorList>
    </citation>
    <scope>NUCLEOTIDE SEQUENCE [LARGE SCALE GENOMIC DNA]</scope>
    <source>
        <strain evidence="10">cv. Finnish</strain>
    </source>
</reference>
<sequence>MAKNFITFATLFLLFLTLHVYGGDSIGTFTKFTSCSQLPHPKACYSLTQNADPLYAGGKVKSGFREFNIQGAMSGFRRVHVEVAAVDVAKFDSRTRGAWDDCVALGEETIEHLRNSVENPSSEETQTWLSAAAANQQTCADGFFDLGLIPPPSMANLLSSNITDLLSNSLAVNVPEPTISGRNRKLFSVGGGDGNDDLFPEWLSDDDSRRLLRSVSVKANLVVAKDGSGNYKTIKEALSHVSGKRRGNRRFVIYIKAGVYKENVEVKKSMKNLMFVGDGIDRTIITGKRSVKDGWTTFRSATFAVAGKGFIAKGMTFQNTAGAMKHQAVAMRSDSDMSVFYRCSFKGYQDTLYVHSQRQFYRECDIYGTVDFIFGDGVVVLQNCKIYVRKPMRNQKNTVTAQGRSDPNENTGISIHRSVIKAASDFRSSQGKIKTFLGRPWKRYSRTVFMRSNLGGLIAPAGWLKWNGNFALKTLYYGEYSNTGAGSSTKRRVKWGGYHVMSSSMARKFTVGKFLVGNSWIPVSRVPFTSNL</sequence>
<keyword evidence="7" id="KW-0134">Cell wall</keyword>
<dbReference type="InterPro" id="IPR033131">
    <property type="entry name" value="Pectinesterase_Asp_AS"/>
</dbReference>
<evidence type="ECO:0000256" key="5">
    <source>
        <dbReference type="ARBA" id="ARBA00023085"/>
    </source>
</evidence>
<keyword evidence="7" id="KW-0964">Secreted</keyword>
<dbReference type="FunFam" id="2.160.20.10:FF:000001">
    <property type="entry name" value="Pectinesterase"/>
    <property type="match status" value="1"/>
</dbReference>
<evidence type="ECO:0000256" key="3">
    <source>
        <dbReference type="ARBA" id="ARBA00007786"/>
    </source>
</evidence>
<dbReference type="STRING" id="29655.A0A0K9NSC3"/>
<keyword evidence="4 7" id="KW-0378">Hydrolase</keyword>
<proteinExistence type="inferred from homology"/>
<keyword evidence="10" id="KW-1185">Reference proteome</keyword>
<comment type="function">
    <text evidence="7">Acts in the modification of cell walls via demethylesterification of cell wall pectin.</text>
</comment>
<dbReference type="SMART" id="SM00856">
    <property type="entry name" value="PMEI"/>
    <property type="match status" value="1"/>
</dbReference>
<dbReference type="PROSITE" id="PS00800">
    <property type="entry name" value="PECTINESTERASE_1"/>
    <property type="match status" value="1"/>
</dbReference>
<evidence type="ECO:0000256" key="4">
    <source>
        <dbReference type="ARBA" id="ARBA00022801"/>
    </source>
</evidence>
<dbReference type="Gene3D" id="1.20.140.40">
    <property type="entry name" value="Invertase/pectin methylesterase inhibitor family protein"/>
    <property type="match status" value="1"/>
</dbReference>
<dbReference type="EMBL" id="LFYR01001858">
    <property type="protein sequence ID" value="KMZ58895.1"/>
    <property type="molecule type" value="Genomic_DNA"/>
</dbReference>
<dbReference type="GO" id="GO:0046910">
    <property type="term" value="F:pectinesterase inhibitor activity"/>
    <property type="evidence" value="ECO:0000318"/>
    <property type="project" value="GO_Central"/>
</dbReference>
<comment type="similarity">
    <text evidence="3">In the C-terminal section; belongs to the pectinesterase family.</text>
</comment>
<dbReference type="NCBIfam" id="TIGR01614">
    <property type="entry name" value="PME_inhib"/>
    <property type="match status" value="1"/>
</dbReference>
<accession>A0A0K9NSC3</accession>
<dbReference type="UniPathway" id="UPA00545">
    <property type="reaction ID" value="UER00823"/>
</dbReference>
<name>A0A0K9NSC3_ZOSMR</name>
<comment type="subcellular location">
    <subcellularLocation>
        <location evidence="7">Secreted</location>
        <location evidence="7">Cell wall</location>
    </subcellularLocation>
</comment>
<gene>
    <name evidence="9" type="ORF">ZOSMA_72G00560</name>
</gene>
<dbReference type="SUPFAM" id="SSF101148">
    <property type="entry name" value="Plant invertase/pectin methylesterase inhibitor"/>
    <property type="match status" value="1"/>
</dbReference>
<feature type="signal peptide" evidence="7">
    <location>
        <begin position="1"/>
        <end position="22"/>
    </location>
</feature>
<protein>
    <recommendedName>
        <fullName evidence="7">Pectinesterase</fullName>
        <ecNumber evidence="7">3.1.1.11</ecNumber>
    </recommendedName>
</protein>
<dbReference type="GO" id="GO:0045490">
    <property type="term" value="P:pectin catabolic process"/>
    <property type="evidence" value="ECO:0007669"/>
    <property type="project" value="UniProtKB-UniRule"/>
</dbReference>
<keyword evidence="7" id="KW-0961">Cell wall biogenesis/degradation</keyword>
<dbReference type="EC" id="3.1.1.11" evidence="7"/>
<evidence type="ECO:0000256" key="1">
    <source>
        <dbReference type="ARBA" id="ARBA00005184"/>
    </source>
</evidence>
<evidence type="ECO:0000259" key="8">
    <source>
        <dbReference type="SMART" id="SM00856"/>
    </source>
</evidence>
<dbReference type="InterPro" id="IPR011050">
    <property type="entry name" value="Pectin_lyase_fold/virulence"/>
</dbReference>
<dbReference type="InterPro" id="IPR018040">
    <property type="entry name" value="Pectinesterase_Tyr_AS"/>
</dbReference>
<feature type="chain" id="PRO_5005393790" description="Pectinesterase" evidence="7">
    <location>
        <begin position="23"/>
        <end position="532"/>
    </location>
</feature>
<dbReference type="Pfam" id="PF01095">
    <property type="entry name" value="Pectinesterase"/>
    <property type="match status" value="1"/>
</dbReference>
<dbReference type="PROSITE" id="PS00503">
    <property type="entry name" value="PECTINESTERASE_2"/>
    <property type="match status" value="1"/>
</dbReference>
<dbReference type="InterPro" id="IPR006501">
    <property type="entry name" value="Pectinesterase_inhib_dom"/>
</dbReference>
<dbReference type="Gene3D" id="2.160.20.10">
    <property type="entry name" value="Single-stranded right-handed beta-helix, Pectin lyase-like"/>
    <property type="match status" value="1"/>
</dbReference>
<dbReference type="InterPro" id="IPR000070">
    <property type="entry name" value="Pectinesterase_cat"/>
</dbReference>
<evidence type="ECO:0000256" key="6">
    <source>
        <dbReference type="PROSITE-ProRule" id="PRU10040"/>
    </source>
</evidence>
<comment type="similarity">
    <text evidence="2">In the N-terminal section; belongs to the PMEI family.</text>
</comment>
<dbReference type="PANTHER" id="PTHR31707">
    <property type="entry name" value="PECTINESTERASE"/>
    <property type="match status" value="1"/>
</dbReference>
<keyword evidence="5 7" id="KW-0063">Aspartyl esterase</keyword>
<comment type="caution">
    <text evidence="9">The sequence shown here is derived from an EMBL/GenBank/DDBJ whole genome shotgun (WGS) entry which is preliminary data.</text>
</comment>
<dbReference type="InterPro" id="IPR012334">
    <property type="entry name" value="Pectin_lyas_fold"/>
</dbReference>
<comment type="catalytic activity">
    <reaction evidence="7">
        <text>[(1-&gt;4)-alpha-D-galacturonosyl methyl ester](n) + n H2O = [(1-&gt;4)-alpha-D-galacturonosyl](n) + n methanol + n H(+)</text>
        <dbReference type="Rhea" id="RHEA:22380"/>
        <dbReference type="Rhea" id="RHEA-COMP:14570"/>
        <dbReference type="Rhea" id="RHEA-COMP:14573"/>
        <dbReference type="ChEBI" id="CHEBI:15377"/>
        <dbReference type="ChEBI" id="CHEBI:15378"/>
        <dbReference type="ChEBI" id="CHEBI:17790"/>
        <dbReference type="ChEBI" id="CHEBI:140522"/>
        <dbReference type="ChEBI" id="CHEBI:140523"/>
        <dbReference type="EC" id="3.1.1.11"/>
    </reaction>
</comment>
<dbReference type="CDD" id="cd15798">
    <property type="entry name" value="PMEI-like_3"/>
    <property type="match status" value="1"/>
</dbReference>
<dbReference type="GO" id="GO:0042545">
    <property type="term" value="P:cell wall modification"/>
    <property type="evidence" value="ECO:0007669"/>
    <property type="project" value="UniProtKB-UniRule"/>
</dbReference>
<comment type="pathway">
    <text evidence="1 7">Glycan metabolism; pectin degradation; 2-dehydro-3-deoxy-D-gluconate from pectin: step 1/5.</text>
</comment>
<organism evidence="9 10">
    <name type="scientific">Zostera marina</name>
    <name type="common">Eelgrass</name>
    <dbReference type="NCBI Taxonomy" id="29655"/>
    <lineage>
        <taxon>Eukaryota</taxon>
        <taxon>Viridiplantae</taxon>
        <taxon>Streptophyta</taxon>
        <taxon>Embryophyta</taxon>
        <taxon>Tracheophyta</taxon>
        <taxon>Spermatophyta</taxon>
        <taxon>Magnoliopsida</taxon>
        <taxon>Liliopsida</taxon>
        <taxon>Zosteraceae</taxon>
        <taxon>Zostera</taxon>
    </lineage>
</organism>
<evidence type="ECO:0000256" key="2">
    <source>
        <dbReference type="ARBA" id="ARBA00006027"/>
    </source>
</evidence>
<keyword evidence="7" id="KW-0732">Signal</keyword>
<evidence type="ECO:0000313" key="10">
    <source>
        <dbReference type="Proteomes" id="UP000036987"/>
    </source>
</evidence>
<feature type="domain" description="Pectinesterase inhibitor" evidence="8">
    <location>
        <begin position="28"/>
        <end position="172"/>
    </location>
</feature>
<dbReference type="SUPFAM" id="SSF51126">
    <property type="entry name" value="Pectin lyase-like"/>
    <property type="match status" value="1"/>
</dbReference>
<dbReference type="Proteomes" id="UP000036987">
    <property type="component" value="Unassembled WGS sequence"/>
</dbReference>